<evidence type="ECO:0000313" key="4">
    <source>
        <dbReference type="Proteomes" id="UP000242715"/>
    </source>
</evidence>
<proteinExistence type="predicted"/>
<protein>
    <submittedName>
        <fullName evidence="3">Uncharacterized protein</fullName>
    </submittedName>
</protein>
<gene>
    <name evidence="3" type="ORF">TSUD_284650</name>
</gene>
<organism evidence="3 4">
    <name type="scientific">Trifolium subterraneum</name>
    <name type="common">Subterranean clover</name>
    <dbReference type="NCBI Taxonomy" id="3900"/>
    <lineage>
        <taxon>Eukaryota</taxon>
        <taxon>Viridiplantae</taxon>
        <taxon>Streptophyta</taxon>
        <taxon>Embryophyta</taxon>
        <taxon>Tracheophyta</taxon>
        <taxon>Spermatophyta</taxon>
        <taxon>Magnoliopsida</taxon>
        <taxon>eudicotyledons</taxon>
        <taxon>Gunneridae</taxon>
        <taxon>Pentapetalae</taxon>
        <taxon>rosids</taxon>
        <taxon>fabids</taxon>
        <taxon>Fabales</taxon>
        <taxon>Fabaceae</taxon>
        <taxon>Papilionoideae</taxon>
        <taxon>50 kb inversion clade</taxon>
        <taxon>NPAAA clade</taxon>
        <taxon>Hologalegina</taxon>
        <taxon>IRL clade</taxon>
        <taxon>Trifolieae</taxon>
        <taxon>Trifolium</taxon>
    </lineage>
</organism>
<evidence type="ECO:0000256" key="2">
    <source>
        <dbReference type="PROSITE-ProRule" id="PRU00023"/>
    </source>
</evidence>
<comment type="subcellular location">
    <subcellularLocation>
        <location evidence="1">Cell membrane</location>
        <topology evidence="1">Peripheral membrane protein</topology>
        <orientation evidence="1">Cytoplasmic side</orientation>
    </subcellularLocation>
</comment>
<dbReference type="Gene3D" id="1.25.40.20">
    <property type="entry name" value="Ankyrin repeat-containing domain"/>
    <property type="match status" value="1"/>
</dbReference>
<reference evidence="4" key="1">
    <citation type="journal article" date="2017" name="Front. Plant Sci.">
        <title>Climate Clever Clovers: New Paradigm to Reduce the Environmental Footprint of Ruminants by Breeding Low Methanogenic Forages Utilizing Haplotype Variation.</title>
        <authorList>
            <person name="Kaur P."/>
            <person name="Appels R."/>
            <person name="Bayer P.E."/>
            <person name="Keeble-Gagnere G."/>
            <person name="Wang J."/>
            <person name="Hirakawa H."/>
            <person name="Shirasawa K."/>
            <person name="Vercoe P."/>
            <person name="Stefanova K."/>
            <person name="Durmic Z."/>
            <person name="Nichols P."/>
            <person name="Revell C."/>
            <person name="Isobe S.N."/>
            <person name="Edwards D."/>
            <person name="Erskine W."/>
        </authorList>
    </citation>
    <scope>NUCLEOTIDE SEQUENCE [LARGE SCALE GENOMIC DNA]</scope>
    <source>
        <strain evidence="4">cv. Daliak</strain>
    </source>
</reference>
<accession>A0A2Z6PTW6</accession>
<dbReference type="SUPFAM" id="SSF48403">
    <property type="entry name" value="Ankyrin repeat"/>
    <property type="match status" value="1"/>
</dbReference>
<dbReference type="GO" id="GO:0005886">
    <property type="term" value="C:plasma membrane"/>
    <property type="evidence" value="ECO:0007669"/>
    <property type="project" value="UniProtKB-SubCell"/>
</dbReference>
<dbReference type="Proteomes" id="UP000242715">
    <property type="component" value="Unassembled WGS sequence"/>
</dbReference>
<sequence length="94" mass="10424">MVRRRVRPTLCIESLNDKGDQTTCPVECGQRQCKCMDEENFPTDIISQKSLSSSKGWTSLHVAAVAGQLDIMQKMVEIGALLTEKDSEGYTPFA</sequence>
<dbReference type="OrthoDB" id="1410943at2759"/>
<evidence type="ECO:0000313" key="3">
    <source>
        <dbReference type="EMBL" id="GAU50367.1"/>
    </source>
</evidence>
<dbReference type="AlphaFoldDB" id="A0A2Z6PTW6"/>
<name>A0A2Z6PTW6_TRISU</name>
<evidence type="ECO:0000256" key="1">
    <source>
        <dbReference type="ARBA" id="ARBA00004413"/>
    </source>
</evidence>
<keyword evidence="2" id="KW-0040">ANK repeat</keyword>
<dbReference type="PROSITE" id="PS50297">
    <property type="entry name" value="ANK_REP_REGION"/>
    <property type="match status" value="1"/>
</dbReference>
<feature type="repeat" description="ANK" evidence="2">
    <location>
        <begin position="55"/>
        <end position="87"/>
    </location>
</feature>
<dbReference type="EMBL" id="DF974752">
    <property type="protein sequence ID" value="GAU50367.1"/>
    <property type="molecule type" value="Genomic_DNA"/>
</dbReference>
<dbReference type="PROSITE" id="PS50088">
    <property type="entry name" value="ANK_REPEAT"/>
    <property type="match status" value="1"/>
</dbReference>
<keyword evidence="4" id="KW-1185">Reference proteome</keyword>
<dbReference type="InterPro" id="IPR002110">
    <property type="entry name" value="Ankyrin_rpt"/>
</dbReference>
<dbReference type="InterPro" id="IPR036770">
    <property type="entry name" value="Ankyrin_rpt-contain_sf"/>
</dbReference>